<proteinExistence type="predicted"/>
<reference evidence="2" key="1">
    <citation type="journal article" date="2019" name="Int. J. Syst. Evol. Microbiol.">
        <title>The Global Catalogue of Microorganisms (GCM) 10K type strain sequencing project: providing services to taxonomists for standard genome sequencing and annotation.</title>
        <authorList>
            <consortium name="The Broad Institute Genomics Platform"/>
            <consortium name="The Broad Institute Genome Sequencing Center for Infectious Disease"/>
            <person name="Wu L."/>
            <person name="Ma J."/>
        </authorList>
    </citation>
    <scope>NUCLEOTIDE SEQUENCE [LARGE SCALE GENOMIC DNA]</scope>
    <source>
        <strain evidence="2">JCM 17712</strain>
    </source>
</reference>
<dbReference type="EMBL" id="BAABIZ010000019">
    <property type="protein sequence ID" value="GAA5109952.1"/>
    <property type="molecule type" value="Genomic_DNA"/>
</dbReference>
<dbReference type="Proteomes" id="UP001500864">
    <property type="component" value="Unassembled WGS sequence"/>
</dbReference>
<accession>A0ABP9NAK0</accession>
<keyword evidence="2" id="KW-1185">Reference proteome</keyword>
<name>A0ABP9NAK0_9HYPH</name>
<gene>
    <name evidence="1" type="ORF">GCM10023261_13260</name>
</gene>
<evidence type="ECO:0000313" key="1">
    <source>
        <dbReference type="EMBL" id="GAA5109952.1"/>
    </source>
</evidence>
<comment type="caution">
    <text evidence="1">The sequence shown here is derived from an EMBL/GenBank/DDBJ whole genome shotgun (WGS) entry which is preliminary data.</text>
</comment>
<protein>
    <submittedName>
        <fullName evidence="1">Uncharacterized protein</fullName>
    </submittedName>
</protein>
<sequence>MRRKEPKLTINNKNMGCINDDIDRFTDVKCITIGSPTNVIKDVTDRMLSITITGPRSHKSKSNNALLPICSFDIIFPSRA</sequence>
<evidence type="ECO:0000313" key="2">
    <source>
        <dbReference type="Proteomes" id="UP001500864"/>
    </source>
</evidence>
<organism evidence="1 2">
    <name type="scientific">Bartonella jaculi</name>
    <dbReference type="NCBI Taxonomy" id="686226"/>
    <lineage>
        <taxon>Bacteria</taxon>
        <taxon>Pseudomonadati</taxon>
        <taxon>Pseudomonadota</taxon>
        <taxon>Alphaproteobacteria</taxon>
        <taxon>Hyphomicrobiales</taxon>
        <taxon>Bartonellaceae</taxon>
        <taxon>Bartonella</taxon>
    </lineage>
</organism>